<protein>
    <submittedName>
        <fullName evidence="1">Uncharacterized protein</fullName>
    </submittedName>
</protein>
<evidence type="ECO:0000313" key="1">
    <source>
        <dbReference type="EMBL" id="KAA1066384.1"/>
    </source>
</evidence>
<dbReference type="EMBL" id="VSWC01000196">
    <property type="protein sequence ID" value="KAA1066384.1"/>
    <property type="molecule type" value="Genomic_DNA"/>
</dbReference>
<accession>A0A5B0LS66</accession>
<dbReference type="Proteomes" id="UP000325313">
    <property type="component" value="Unassembled WGS sequence"/>
</dbReference>
<comment type="caution">
    <text evidence="1">The sequence shown here is derived from an EMBL/GenBank/DDBJ whole genome shotgun (WGS) entry which is preliminary data.</text>
</comment>
<evidence type="ECO:0000313" key="2">
    <source>
        <dbReference type="EMBL" id="KAA1082008.1"/>
    </source>
</evidence>
<dbReference type="AlphaFoldDB" id="A0A5B0LS66"/>
<proteinExistence type="predicted"/>
<evidence type="ECO:0000313" key="3">
    <source>
        <dbReference type="Proteomes" id="UP000324748"/>
    </source>
</evidence>
<sequence length="68" mass="7306">MALSNYIVDSDQSAECDATFVIPRMTLQHAVSLVPQSDFVGHFLPTDMGNAVASSPEQEVVNIPLITS</sequence>
<reference evidence="3 4" key="1">
    <citation type="submission" date="2019-05" db="EMBL/GenBank/DDBJ databases">
        <title>Emergence of the Ug99 lineage of the wheat stem rust pathogen through somatic hybridization.</title>
        <authorList>
            <person name="Li F."/>
            <person name="Upadhyaya N.M."/>
            <person name="Sperschneider J."/>
            <person name="Matny O."/>
            <person name="Nguyen-Phuc H."/>
            <person name="Mago R."/>
            <person name="Raley C."/>
            <person name="Miller M.E."/>
            <person name="Silverstein K.A.T."/>
            <person name="Henningsen E."/>
            <person name="Hirsch C.D."/>
            <person name="Visser B."/>
            <person name="Pretorius Z.A."/>
            <person name="Steffenson B.J."/>
            <person name="Schwessinger B."/>
            <person name="Dodds P.N."/>
            <person name="Figueroa M."/>
        </authorList>
    </citation>
    <scope>NUCLEOTIDE SEQUENCE [LARGE SCALE GENOMIC DNA]</scope>
    <source>
        <strain evidence="1">21-0</strain>
        <strain evidence="2 4">Ug99</strain>
    </source>
</reference>
<dbReference type="EMBL" id="VDEP01000440">
    <property type="protein sequence ID" value="KAA1082008.1"/>
    <property type="molecule type" value="Genomic_DNA"/>
</dbReference>
<evidence type="ECO:0000313" key="4">
    <source>
        <dbReference type="Proteomes" id="UP000325313"/>
    </source>
</evidence>
<gene>
    <name evidence="1" type="ORF">PGT21_029604</name>
    <name evidence="2" type="ORF">PGTUg99_032516</name>
</gene>
<dbReference type="Proteomes" id="UP000324748">
    <property type="component" value="Unassembled WGS sequence"/>
</dbReference>
<name>A0A5B0LS66_PUCGR</name>
<keyword evidence="3" id="KW-1185">Reference proteome</keyword>
<organism evidence="1 3">
    <name type="scientific">Puccinia graminis f. sp. tritici</name>
    <dbReference type="NCBI Taxonomy" id="56615"/>
    <lineage>
        <taxon>Eukaryota</taxon>
        <taxon>Fungi</taxon>
        <taxon>Dikarya</taxon>
        <taxon>Basidiomycota</taxon>
        <taxon>Pucciniomycotina</taxon>
        <taxon>Pucciniomycetes</taxon>
        <taxon>Pucciniales</taxon>
        <taxon>Pucciniaceae</taxon>
        <taxon>Puccinia</taxon>
    </lineage>
</organism>